<evidence type="ECO:0000256" key="8">
    <source>
        <dbReference type="SAM" id="Phobius"/>
    </source>
</evidence>
<dbReference type="PANTHER" id="PTHR30462">
    <property type="entry name" value="INTERMEMBRANE TRANSPORT PROTEIN PQIB-RELATED"/>
    <property type="match status" value="1"/>
</dbReference>
<protein>
    <submittedName>
        <fullName evidence="10">Mammalian cell entry protein</fullName>
    </submittedName>
</protein>
<keyword evidence="2" id="KW-1003">Cell membrane</keyword>
<evidence type="ECO:0000256" key="2">
    <source>
        <dbReference type="ARBA" id="ARBA00022475"/>
    </source>
</evidence>
<evidence type="ECO:0000256" key="1">
    <source>
        <dbReference type="ARBA" id="ARBA00004533"/>
    </source>
</evidence>
<evidence type="ECO:0000256" key="6">
    <source>
        <dbReference type="ARBA" id="ARBA00023136"/>
    </source>
</evidence>
<dbReference type="GO" id="GO:0005886">
    <property type="term" value="C:plasma membrane"/>
    <property type="evidence" value="ECO:0007669"/>
    <property type="project" value="UniProtKB-SubCell"/>
</dbReference>
<accession>A0A2U1U385</accession>
<gene>
    <name evidence="10" type="ORF">DDT56_11115</name>
</gene>
<feature type="domain" description="Mce/MlaD" evidence="9">
    <location>
        <begin position="49"/>
        <end position="140"/>
    </location>
</feature>
<dbReference type="PANTHER" id="PTHR30462:SF0">
    <property type="entry name" value="INTERMEMBRANE TRANSPORT PROTEIN YEBT"/>
    <property type="match status" value="1"/>
</dbReference>
<dbReference type="Pfam" id="PF02470">
    <property type="entry name" value="MlaD"/>
    <property type="match status" value="3"/>
</dbReference>
<feature type="domain" description="Mce/MlaD" evidence="9">
    <location>
        <begin position="164"/>
        <end position="224"/>
    </location>
</feature>
<evidence type="ECO:0000313" key="11">
    <source>
        <dbReference type="Proteomes" id="UP000296159"/>
    </source>
</evidence>
<evidence type="ECO:0000256" key="3">
    <source>
        <dbReference type="ARBA" id="ARBA00022519"/>
    </source>
</evidence>
<evidence type="ECO:0000256" key="4">
    <source>
        <dbReference type="ARBA" id="ARBA00022692"/>
    </source>
</evidence>
<sequence>MPSNNEQRPTPGEPVIIRRRWRGALIWLMPAVAALIGVAMLIHAWISQGPEITISFQTASGLEAGKTAVKYKDVTVGIVESIALSDNSSRVVATVSLNNNAKDLARADTRFWVVRPRIGAGGVSGIDTLLSGAYIGVDKGAGEQSAREFVGLETPPAMINGMPGRRFRVLTDDLGSLDIGSPVYYRRVQVGRIVSYQLADDGRSVNLHIFVDAPYDRFVTQDTHFWNASGIDVSLGADGFRLKTQTMTSIIAGGIAFASADYRQNSPPAADQATFTLAKDSESAMAAPDGEPIVFKLRFEQSLRGLAIGAPVEFSSIKVGRVVAIALDYSQSGYRFPTLVSIEVYPNRLGAVLEKLPKAEKDTRRQTALFVRDMVAHGLRAQARAGNLLTGQLYVSLDFIPQAAKVPFEVNAWPLMIPTVNSGFEQLQEQLASIVGKIDKLPLESIGHNLDNTLADFDKTLRLLNSQTLPEANRTLRQTGQVLAATQDLLAEDAPMMLNLQQTLQEMRRAMRSLRVFADLLERHPEALLRGRPATPSAAERAAFSPQGAKK</sequence>
<dbReference type="AlphaFoldDB" id="A0A2U1U385"/>
<dbReference type="Proteomes" id="UP000296159">
    <property type="component" value="Unassembled WGS sequence"/>
</dbReference>
<evidence type="ECO:0000259" key="9">
    <source>
        <dbReference type="Pfam" id="PF02470"/>
    </source>
</evidence>
<feature type="domain" description="Mce/MlaD" evidence="9">
    <location>
        <begin position="295"/>
        <end position="398"/>
    </location>
</feature>
<organism evidence="10 11">
    <name type="scientific">Brenneria corticis</name>
    <dbReference type="NCBI Taxonomy" id="2173106"/>
    <lineage>
        <taxon>Bacteria</taxon>
        <taxon>Pseudomonadati</taxon>
        <taxon>Pseudomonadota</taxon>
        <taxon>Gammaproteobacteria</taxon>
        <taxon>Enterobacterales</taxon>
        <taxon>Pectobacteriaceae</taxon>
        <taxon>Brenneria</taxon>
    </lineage>
</organism>
<feature type="region of interest" description="Disordered" evidence="7">
    <location>
        <begin position="531"/>
        <end position="551"/>
    </location>
</feature>
<keyword evidence="3" id="KW-0997">Cell inner membrane</keyword>
<keyword evidence="4 8" id="KW-0812">Transmembrane</keyword>
<evidence type="ECO:0000256" key="7">
    <source>
        <dbReference type="SAM" id="MobiDB-lite"/>
    </source>
</evidence>
<evidence type="ECO:0000313" key="10">
    <source>
        <dbReference type="EMBL" id="PWC16114.1"/>
    </source>
</evidence>
<keyword evidence="6 8" id="KW-0472">Membrane</keyword>
<dbReference type="RefSeq" id="WP_136166506.1">
    <property type="nucleotide sequence ID" value="NZ_KZ819078.1"/>
</dbReference>
<comment type="caution">
    <text evidence="10">The sequence shown here is derived from an EMBL/GenBank/DDBJ whole genome shotgun (WGS) entry which is preliminary data.</text>
</comment>
<dbReference type="InterPro" id="IPR003399">
    <property type="entry name" value="Mce/MlaD"/>
</dbReference>
<name>A0A2U1U385_9GAMM</name>
<proteinExistence type="predicted"/>
<dbReference type="EMBL" id="QDKH01000010">
    <property type="protein sequence ID" value="PWC16114.1"/>
    <property type="molecule type" value="Genomic_DNA"/>
</dbReference>
<keyword evidence="5 8" id="KW-1133">Transmembrane helix</keyword>
<comment type="subcellular location">
    <subcellularLocation>
        <location evidence="1">Cell inner membrane</location>
    </subcellularLocation>
</comment>
<reference evidence="10 11" key="1">
    <citation type="submission" date="2018-04" db="EMBL/GenBank/DDBJ databases">
        <title>Brenneria corticis sp.nov.</title>
        <authorList>
            <person name="Li Y."/>
        </authorList>
    </citation>
    <scope>NUCLEOTIDE SEQUENCE [LARGE SCALE GENOMIC DNA]</scope>
    <source>
        <strain evidence="10 11">CFCC 11842</strain>
    </source>
</reference>
<keyword evidence="11" id="KW-1185">Reference proteome</keyword>
<evidence type="ECO:0000256" key="5">
    <source>
        <dbReference type="ARBA" id="ARBA00022989"/>
    </source>
</evidence>
<feature type="transmembrane region" description="Helical" evidence="8">
    <location>
        <begin position="24"/>
        <end position="46"/>
    </location>
</feature>
<dbReference type="InterPro" id="IPR051800">
    <property type="entry name" value="PqiA-PqiB_transport"/>
</dbReference>